<proteinExistence type="predicted"/>
<dbReference type="EMBL" id="MN739539">
    <property type="protein sequence ID" value="QHT11890.1"/>
    <property type="molecule type" value="Genomic_DNA"/>
</dbReference>
<protein>
    <submittedName>
        <fullName evidence="1">Uncharacterized protein</fullName>
    </submittedName>
</protein>
<reference evidence="1" key="1">
    <citation type="journal article" date="2020" name="Nature">
        <title>Giant virus diversity and host interactions through global metagenomics.</title>
        <authorList>
            <person name="Schulz F."/>
            <person name="Roux S."/>
            <person name="Paez-Espino D."/>
            <person name="Jungbluth S."/>
            <person name="Walsh D.A."/>
            <person name="Denef V.J."/>
            <person name="McMahon K.D."/>
            <person name="Konstantinidis K.T."/>
            <person name="Eloe-Fadrosh E.A."/>
            <person name="Kyrpides N.C."/>
            <person name="Woyke T."/>
        </authorList>
    </citation>
    <scope>NUCLEOTIDE SEQUENCE</scope>
    <source>
        <strain evidence="1">GVMAG-M-3300023174-124</strain>
    </source>
</reference>
<sequence>MADKSTLLRSFNTHLFEFLDDIIRIFPDNVNLQTAKTSFQTIKRANPTAIAKVWFSYIYMPYREVIDSGDIQFFFQKDYSEDLSILQNSGEIIKIIDTLREPVSNMSETEKAFTMKYLQNLSKLSMLYSSM</sequence>
<evidence type="ECO:0000313" key="1">
    <source>
        <dbReference type="EMBL" id="QHT11890.1"/>
    </source>
</evidence>
<accession>A0A6C0D6G9</accession>
<name>A0A6C0D6G9_9ZZZZ</name>
<organism evidence="1">
    <name type="scientific">viral metagenome</name>
    <dbReference type="NCBI Taxonomy" id="1070528"/>
    <lineage>
        <taxon>unclassified sequences</taxon>
        <taxon>metagenomes</taxon>
        <taxon>organismal metagenomes</taxon>
    </lineage>
</organism>
<dbReference type="AlphaFoldDB" id="A0A6C0D6G9"/>